<gene>
    <name evidence="2" type="ORF">ROLI_035160</name>
</gene>
<sequence length="277" mass="30195">MPSLKRDFEQFSPEIYLKTQTNVLELKSKLPEDVVGAIIDEVLNRVKVIGSTNSYNLDHPPQRVVDTLCYALISPEPGEGAAFIDGLREDGASLDAIYLAYLAEAARTLGDWWDEDHVSFVEVSIGSSRIYSIMRSLSYLFVPNKPVLKKSAVFACVPDETHIVGVRMAADLLGKEGWDIDLHVGLSHHDLVREISASGCRVIGLSAGGSHSAAGLARLIIALRVSNPGARIFLSGQIIRDAPELVALMDVDGVVEDIDAALHLMNRYWAETSEVNA</sequence>
<dbReference type="Gene3D" id="3.40.50.280">
    <property type="entry name" value="Cobalamin-binding domain"/>
    <property type="match status" value="1"/>
</dbReference>
<dbReference type="Proteomes" id="UP001318682">
    <property type="component" value="Chromosome"/>
</dbReference>
<evidence type="ECO:0000313" key="3">
    <source>
        <dbReference type="Proteomes" id="UP001318682"/>
    </source>
</evidence>
<dbReference type="RefSeq" id="WP_187431123.1">
    <property type="nucleotide sequence ID" value="NZ_CP143423.1"/>
</dbReference>
<accession>A0ABZ2BWK7</accession>
<dbReference type="EMBL" id="CP143423">
    <property type="protein sequence ID" value="WVX50419.1"/>
    <property type="molecule type" value="Genomic_DNA"/>
</dbReference>
<name>A0ABZ2BWK7_9RHOB</name>
<feature type="domain" description="B12-binding" evidence="1">
    <location>
        <begin position="149"/>
        <end position="275"/>
    </location>
</feature>
<evidence type="ECO:0000313" key="2">
    <source>
        <dbReference type="EMBL" id="WVX50419.1"/>
    </source>
</evidence>
<proteinExistence type="predicted"/>
<dbReference type="PROSITE" id="PS51332">
    <property type="entry name" value="B12_BINDING"/>
    <property type="match status" value="1"/>
</dbReference>
<evidence type="ECO:0000259" key="1">
    <source>
        <dbReference type="PROSITE" id="PS51332"/>
    </source>
</evidence>
<organism evidence="2 3">
    <name type="scientific">Roseobacter fucihabitans</name>
    <dbReference type="NCBI Taxonomy" id="1537242"/>
    <lineage>
        <taxon>Bacteria</taxon>
        <taxon>Pseudomonadati</taxon>
        <taxon>Pseudomonadota</taxon>
        <taxon>Alphaproteobacteria</taxon>
        <taxon>Rhodobacterales</taxon>
        <taxon>Roseobacteraceae</taxon>
        <taxon>Roseobacter</taxon>
    </lineage>
</organism>
<protein>
    <recommendedName>
        <fullName evidence="1">B12-binding domain-containing protein</fullName>
    </recommendedName>
</protein>
<dbReference type="SUPFAM" id="SSF52242">
    <property type="entry name" value="Cobalamin (vitamin B12)-binding domain"/>
    <property type="match status" value="1"/>
</dbReference>
<dbReference type="Pfam" id="PF02310">
    <property type="entry name" value="B12-binding"/>
    <property type="match status" value="1"/>
</dbReference>
<reference evidence="3" key="1">
    <citation type="submission" date="2024-01" db="EMBL/GenBank/DDBJ databases">
        <title>Roseobacter fucihabitans sp. nov., isolated from the brown alga Fucus spiralis.</title>
        <authorList>
            <person name="Hahnke S."/>
            <person name="Berger M."/>
            <person name="Schlingloff A."/>
            <person name="Athale I."/>
            <person name="Neumann-Schaal M."/>
            <person name="Adenaya A."/>
            <person name="Poehlein A."/>
            <person name="Daniel R."/>
            <person name="Pertersen J."/>
            <person name="Brinkhoff T."/>
        </authorList>
    </citation>
    <scope>NUCLEOTIDE SEQUENCE [LARGE SCALE GENOMIC DNA]</scope>
    <source>
        <strain evidence="3">B14</strain>
    </source>
</reference>
<dbReference type="InterPro" id="IPR006158">
    <property type="entry name" value="Cobalamin-bd"/>
</dbReference>
<dbReference type="InterPro" id="IPR036724">
    <property type="entry name" value="Cobalamin-bd_sf"/>
</dbReference>
<keyword evidence="3" id="KW-1185">Reference proteome</keyword>